<reference evidence="2" key="1">
    <citation type="submission" date="2020-10" db="EMBL/GenBank/DDBJ databases">
        <authorList>
            <person name="Gilroy R."/>
        </authorList>
    </citation>
    <scope>NUCLEOTIDE SEQUENCE</scope>
    <source>
        <strain evidence="2">6919</strain>
    </source>
</reference>
<dbReference type="Proteomes" id="UP000823598">
    <property type="component" value="Unassembled WGS sequence"/>
</dbReference>
<comment type="caution">
    <text evidence="2">The sequence shown here is derived from an EMBL/GenBank/DDBJ whole genome shotgun (WGS) entry which is preliminary data.</text>
</comment>
<organism evidence="2 3">
    <name type="scientific">Candidatus Limisoma faecipullorum</name>
    <dbReference type="NCBI Taxonomy" id="2840854"/>
    <lineage>
        <taxon>Bacteria</taxon>
        <taxon>Pseudomonadati</taxon>
        <taxon>Bacteroidota</taxon>
        <taxon>Bacteroidia</taxon>
        <taxon>Bacteroidales</taxon>
        <taxon>Candidatus Limisoma</taxon>
    </lineage>
</organism>
<feature type="signal peptide" evidence="1">
    <location>
        <begin position="1"/>
        <end position="23"/>
    </location>
</feature>
<proteinExistence type="predicted"/>
<feature type="chain" id="PRO_5038603666" evidence="1">
    <location>
        <begin position="24"/>
        <end position="2064"/>
    </location>
</feature>
<protein>
    <submittedName>
        <fullName evidence="2">Uncharacterized protein</fullName>
    </submittedName>
</protein>
<gene>
    <name evidence="2" type="ORF">IAB88_01910</name>
</gene>
<sequence>MRKLTSLIGALLVSVCLPSGVLATDYSTMSVAQNPVPLSSTTLENAEISAFTLQKGGKLIDGVKAQKAKPLLRKSQAKAASLSAAGDLAGEWVQTYSTLVSPGADGGKGVKIETVADEPNTVKIVNFYDMGIEITATVDVAAGTVSIPNQKVLEVDPYGWLDIVAVVEGDEPGYVTPDRSQNIEGVINDDGTISITSWWGIFVAEGEYADGYFGIFGNTLFERANATMTQKSFSDDPITYNVIAEQTSPNILSVKNFGNYGMTVELVLNRDKTATISSQIARMENYGDNFYTNAITYSQTGVATGFAGTITTEVAADNRTVSWKDWTMTNSTSYLGILTDGSVTVPFDISYPELSVSEFEGEGTEASPYLIKTLDDLVLLSEKVNNVPESEYNATSTDGISYSSAFDGKYFRLENDIDMGGFRFTPIGDDWYHHFSGTFDGNNHKIIGINISTGDAGYAALFGRAGASSVIRNLTMENPVVMAQNSFAAAIAGWSDGTIDNCHVTGAEIVNQGRTTGGLAGIVVTVTNSSVSKSTIIGLGGNAAGFASEVDALIENCNATETTVVVASPAETYPSGGLVASLYEATARNCYFSGTVDAVTYETGGYVGGIAGTCYRGAIENCFSVGEIATSLQNSAAGGLAGSLYGSIKNSYSVGSVVNESSQRVGGLVGSVGSYEDGEGTVHQSSISGSYTATSVKAYTTGYDAENDAREIIGYLQEGAAPEISNIYFNRQLSNFGSVKYGVQTSDLTKAAGVAGFDAEAWTYAEGQYPRLKGIDENEAAYMSASVIAMSEGNSLNKISGDVELRPMGNTEYLMYKDDELASEGYFSSIVDGKIQIKDEFGADTLIVRNGSVSYPLVIKIAPIPYEGEGTEQSPFLLKTKDDILTLQDITNNKGQYFAGTYFKLANDIDMEYDESFVGICFDPAASSECMFAGTFDGDGHSISRLLLDKVVWTTRPEDDTTGKGGKPDNTISTSTGSYAGFFGRIGVDGVVKNLTIAADAELTFWSASGAIAGDNYGRIENCRNYADVTGYSNKIGGIAGRNLKGGVISGCYNAGDILCGYQYAGGMSGEDQGTVENCANAGTITVDEISQAFAGTKMRTGAGGIVGNANGSIIRNVVNAGSVIAAGARAGGIAGSFGKISHTLGSGVNDMSNAINYGVVSTPDITTIGALAGYAGTQGAIQNNYWDAQIIIVKAIGNADMEGMTGVETSVLTSGTPLEGFDAQLWDFTAGQYPVLKQFTEEEKMMKGRKVIVSMKPGVTAKDMSQNAQLAKEDGLKWSLKRQEAFAIGGTSLYSPEMVETLVVDTVVADWGDYVKMIEIKRAPNVPLAGAGTAEDPYQISTAADWNNLSDYMTAIAESFEGKFLKVTSDIDFTDTEFKMLASDGVTMLQGSLDGDGKRISGISFTPTATFQGAICTVGEAGAVSNLTLAGDVETAMASSGGFTGEVYGTLTNCVNEINVNSTKGNDVSGFGRLYATARLTDCVNKGNISGTGTNIAGLSAEVDNGVVLVRCGNEGKITNNGKGNYTAGLIAEANPIRLEECYNKGDIEITDVDNTKNLAGLIAYAKSTSTSVGAMELYKCWNEGDVTGTAVVAGLIAATNSSTSARNPLILTECYNTGNITAYATKAQGSTSSPTAGLVAFYNIGSQFTYCYNTGTVNSTNQYTAGIAAYPKATVPEDGTVVIRDCYNAGDILSTGHHSAGIIGYVRDYVIVEDVYNTGSIEGGQGVAGIVGRLDGAASVVKNAWNSGTIVSSLNRAGGISGYGTGGTVENSFNVGDVSTTSTEPGTTAASSGYGIGGIAGQGGASYVNCYNMGTVTGASQVGGLIGVPVKDKTQVIRCYNAGSIVAEADTCGALIGVNLSNGKLWSEENKVEGSYFVTDFGTYTNSTVGTATTVAELAKLEDMGEGWTNGDEYTLPMVATLNTVPEALVNAVTIGFAEGDTKDLVTQNFFVGAPEGLTWTASVPNISFSGFNAEFSPEAFVGKAVLTASAGELTREFEINCDKEDAGVEGVDGSRTVVKEVWYNTNGVQVPEPSFRDGAVYMVIRTYDDGTMETLKVFNVE</sequence>
<evidence type="ECO:0000313" key="3">
    <source>
        <dbReference type="Proteomes" id="UP000823598"/>
    </source>
</evidence>
<keyword evidence="1" id="KW-0732">Signal</keyword>
<evidence type="ECO:0000256" key="1">
    <source>
        <dbReference type="SAM" id="SignalP"/>
    </source>
</evidence>
<reference evidence="2" key="2">
    <citation type="journal article" date="2021" name="PeerJ">
        <title>Extensive microbial diversity within the chicken gut microbiome revealed by metagenomics and culture.</title>
        <authorList>
            <person name="Gilroy R."/>
            <person name="Ravi A."/>
            <person name="Getino M."/>
            <person name="Pursley I."/>
            <person name="Horton D.L."/>
            <person name="Alikhan N.F."/>
            <person name="Baker D."/>
            <person name="Gharbi K."/>
            <person name="Hall N."/>
            <person name="Watson M."/>
            <person name="Adriaenssens E.M."/>
            <person name="Foster-Nyarko E."/>
            <person name="Jarju S."/>
            <person name="Secka A."/>
            <person name="Antonio M."/>
            <person name="Oren A."/>
            <person name="Chaudhuri R.R."/>
            <person name="La Ragione R."/>
            <person name="Hildebrand F."/>
            <person name="Pallen M.J."/>
        </authorList>
    </citation>
    <scope>NUCLEOTIDE SEQUENCE</scope>
    <source>
        <strain evidence="2">6919</strain>
    </source>
</reference>
<accession>A0A9D9INH1</accession>
<dbReference type="EMBL" id="JADIMC010000024">
    <property type="protein sequence ID" value="MBO8475732.1"/>
    <property type="molecule type" value="Genomic_DNA"/>
</dbReference>
<dbReference type="Gene3D" id="2.160.20.110">
    <property type="match status" value="4"/>
</dbReference>
<name>A0A9D9INH1_9BACT</name>
<evidence type="ECO:0000313" key="2">
    <source>
        <dbReference type="EMBL" id="MBO8475732.1"/>
    </source>
</evidence>